<dbReference type="InterPro" id="IPR001753">
    <property type="entry name" value="Enoyl-CoA_hydra/iso"/>
</dbReference>
<comment type="caution">
    <text evidence="2">The sequence shown here is derived from an EMBL/GenBank/DDBJ whole genome shotgun (WGS) entry which is preliminary data.</text>
</comment>
<dbReference type="Gene3D" id="1.10.12.10">
    <property type="entry name" value="Lyase 2-enoyl-coa Hydratase, Chain A, domain 2"/>
    <property type="match status" value="1"/>
</dbReference>
<dbReference type="AlphaFoldDB" id="A0AA37WY13"/>
<evidence type="ECO:0000313" key="2">
    <source>
        <dbReference type="EMBL" id="GLS84978.1"/>
    </source>
</evidence>
<accession>A0AA37WY13</accession>
<evidence type="ECO:0000313" key="3">
    <source>
        <dbReference type="Proteomes" id="UP001157439"/>
    </source>
</evidence>
<dbReference type="Pfam" id="PF00378">
    <property type="entry name" value="ECH_1"/>
    <property type="match status" value="1"/>
</dbReference>
<dbReference type="InterPro" id="IPR029045">
    <property type="entry name" value="ClpP/crotonase-like_dom_sf"/>
</dbReference>
<dbReference type="SUPFAM" id="SSF52096">
    <property type="entry name" value="ClpP/crotonase"/>
    <property type="match status" value="1"/>
</dbReference>
<dbReference type="GO" id="GO:0003824">
    <property type="term" value="F:catalytic activity"/>
    <property type="evidence" value="ECO:0007669"/>
    <property type="project" value="UniProtKB-ARBA"/>
</dbReference>
<dbReference type="PANTHER" id="PTHR42964">
    <property type="entry name" value="ENOYL-COA HYDRATASE"/>
    <property type="match status" value="1"/>
</dbReference>
<name>A0AA37WY13_9GAMM</name>
<comment type="similarity">
    <text evidence="1">Belongs to the enoyl-CoA hydratase/isomerase family.</text>
</comment>
<proteinExistence type="inferred from homology"/>
<reference evidence="2 3" key="1">
    <citation type="journal article" date="2014" name="Int. J. Syst. Evol. Microbiol.">
        <title>Complete genome sequence of Corynebacterium casei LMG S-19264T (=DSM 44701T), isolated from a smear-ripened cheese.</title>
        <authorList>
            <consortium name="US DOE Joint Genome Institute (JGI-PGF)"/>
            <person name="Walter F."/>
            <person name="Albersmeier A."/>
            <person name="Kalinowski J."/>
            <person name="Ruckert C."/>
        </authorList>
    </citation>
    <scope>NUCLEOTIDE SEQUENCE [LARGE SCALE GENOMIC DNA]</scope>
    <source>
        <strain evidence="2 3">NBRC 112785</strain>
    </source>
</reference>
<gene>
    <name evidence="2" type="primary">liuC</name>
    <name evidence="2" type="ORF">GCM10007894_29550</name>
</gene>
<keyword evidence="3" id="KW-1185">Reference proteome</keyword>
<dbReference type="RefSeq" id="WP_095499424.1">
    <property type="nucleotide sequence ID" value="NZ_BSPO01000014.1"/>
</dbReference>
<dbReference type="EMBL" id="BSPO01000014">
    <property type="protein sequence ID" value="GLS84978.1"/>
    <property type="molecule type" value="Genomic_DNA"/>
</dbReference>
<dbReference type="PANTHER" id="PTHR42964:SF1">
    <property type="entry name" value="POLYKETIDE BIOSYNTHESIS ENOYL-COA HYDRATASE PKSH-RELATED"/>
    <property type="match status" value="1"/>
</dbReference>
<dbReference type="Gene3D" id="3.90.226.10">
    <property type="entry name" value="2-enoyl-CoA Hydratase, Chain A, domain 1"/>
    <property type="match status" value="1"/>
</dbReference>
<organism evidence="2 3">
    <name type="scientific">Paraferrimonas haliotis</name>
    <dbReference type="NCBI Taxonomy" id="2013866"/>
    <lineage>
        <taxon>Bacteria</taxon>
        <taxon>Pseudomonadati</taxon>
        <taxon>Pseudomonadota</taxon>
        <taxon>Gammaproteobacteria</taxon>
        <taxon>Alteromonadales</taxon>
        <taxon>Ferrimonadaceae</taxon>
        <taxon>Paraferrimonas</taxon>
    </lineage>
</organism>
<dbReference type="InterPro" id="IPR014748">
    <property type="entry name" value="Enoyl-CoA_hydra_C"/>
</dbReference>
<evidence type="ECO:0000256" key="1">
    <source>
        <dbReference type="ARBA" id="ARBA00005254"/>
    </source>
</evidence>
<dbReference type="Proteomes" id="UP001157439">
    <property type="component" value="Unassembled WGS sequence"/>
</dbReference>
<sequence>MAYKDIEVCWRDDNLVELVLSKQATHNAFDANTISELLEALNDVQVQTCKALVLRAKGKCFSSGADLNWMRSQAAMSQSENLADSMQLAQLMKALDRFPRPTLALVQGPAYGGALGLIACCDVAIANSQAKFCLSEVKLGIVPAVISPYVVRAMGMRAARRYMLTAELFDAQMALELGLVHLIDDDLEQAAKPFINAFINNGPQAMHTTKLLLQDVETKPLDDRLILRTAETIARARVSAEGQMGLNAFFERRQANWGELTSNKEC</sequence>
<protein>
    <submittedName>
        <fullName evidence="2">Gamma-carboxygeranoyl-CoA hydratase</fullName>
    </submittedName>
</protein>
<dbReference type="InterPro" id="IPR051683">
    <property type="entry name" value="Enoyl-CoA_Hydratase/Isomerase"/>
</dbReference>
<dbReference type="GO" id="GO:0008300">
    <property type="term" value="P:isoprenoid catabolic process"/>
    <property type="evidence" value="ECO:0007669"/>
    <property type="project" value="TreeGrafter"/>
</dbReference>
<dbReference type="CDD" id="cd06558">
    <property type="entry name" value="crotonase-like"/>
    <property type="match status" value="1"/>
</dbReference>